<feature type="transmembrane region" description="Helical" evidence="2">
    <location>
        <begin position="6"/>
        <end position="26"/>
    </location>
</feature>
<keyword evidence="2" id="KW-0812">Transmembrane</keyword>
<dbReference type="OrthoDB" id="5307922at2759"/>
<keyword evidence="2" id="KW-0472">Membrane</keyword>
<evidence type="ECO:0000256" key="2">
    <source>
        <dbReference type="SAM" id="Phobius"/>
    </source>
</evidence>
<keyword evidence="2" id="KW-1133">Transmembrane helix</keyword>
<keyword evidence="4" id="KW-1185">Reference proteome</keyword>
<dbReference type="Proteomes" id="UP000284842">
    <property type="component" value="Unassembled WGS sequence"/>
</dbReference>
<gene>
    <name evidence="3" type="ORF">CVT24_008138</name>
</gene>
<evidence type="ECO:0000313" key="3">
    <source>
        <dbReference type="EMBL" id="PPQ73432.1"/>
    </source>
</evidence>
<dbReference type="InParanoid" id="A0A409W4L0"/>
<comment type="caution">
    <text evidence="3">The sequence shown here is derived from an EMBL/GenBank/DDBJ whole genome shotgun (WGS) entry which is preliminary data.</text>
</comment>
<feature type="region of interest" description="Disordered" evidence="1">
    <location>
        <begin position="156"/>
        <end position="182"/>
    </location>
</feature>
<dbReference type="EMBL" id="NHTK01005818">
    <property type="protein sequence ID" value="PPQ73432.1"/>
    <property type="molecule type" value="Genomic_DNA"/>
</dbReference>
<name>A0A409W4L0_9AGAR</name>
<organism evidence="3 4">
    <name type="scientific">Panaeolus cyanescens</name>
    <dbReference type="NCBI Taxonomy" id="181874"/>
    <lineage>
        <taxon>Eukaryota</taxon>
        <taxon>Fungi</taxon>
        <taxon>Dikarya</taxon>
        <taxon>Basidiomycota</taxon>
        <taxon>Agaricomycotina</taxon>
        <taxon>Agaricomycetes</taxon>
        <taxon>Agaricomycetidae</taxon>
        <taxon>Agaricales</taxon>
        <taxon>Agaricineae</taxon>
        <taxon>Galeropsidaceae</taxon>
        <taxon>Panaeolus</taxon>
    </lineage>
</organism>
<proteinExistence type="predicted"/>
<evidence type="ECO:0000313" key="4">
    <source>
        <dbReference type="Proteomes" id="UP000284842"/>
    </source>
</evidence>
<protein>
    <submittedName>
        <fullName evidence="3">Uncharacterized protein</fullName>
    </submittedName>
</protein>
<reference evidence="3 4" key="1">
    <citation type="journal article" date="2018" name="Evol. Lett.">
        <title>Horizontal gene cluster transfer increased hallucinogenic mushroom diversity.</title>
        <authorList>
            <person name="Reynolds H.T."/>
            <person name="Vijayakumar V."/>
            <person name="Gluck-Thaler E."/>
            <person name="Korotkin H.B."/>
            <person name="Matheny P.B."/>
            <person name="Slot J.C."/>
        </authorList>
    </citation>
    <scope>NUCLEOTIDE SEQUENCE [LARGE SCALE GENOMIC DNA]</scope>
    <source>
        <strain evidence="3 4">2629</strain>
    </source>
</reference>
<accession>A0A409W4L0</accession>
<dbReference type="AlphaFoldDB" id="A0A409W4L0"/>
<evidence type="ECO:0000256" key="1">
    <source>
        <dbReference type="SAM" id="MobiDB-lite"/>
    </source>
</evidence>
<sequence>MGAARIGINILIVLLAVAGGIYQIYLKSVLSTFGIYPTKVIQPKGNKNCKTYPGAEACESKFQSSNLSVLYLSKGTNTVASLSSPTTELVIHQPSGLVYLACSTPERRKQWLPGSSVVTATTPSQDYFAIFDPSTSKFTRLNLPDFNKGRGLETHGLGTLLDPQPRPYTNFPRLLTDEGQRS</sequence>